<comment type="cofactor">
    <cofactor evidence="1">
        <name>[4Fe-4S] cluster</name>
        <dbReference type="ChEBI" id="CHEBI:49883"/>
    </cofactor>
</comment>
<name>A0ABR4U6Y1_9GAMM</name>
<keyword evidence="5" id="KW-0411">Iron-sulfur</keyword>
<evidence type="ECO:0000256" key="5">
    <source>
        <dbReference type="ARBA" id="ARBA00023014"/>
    </source>
</evidence>
<accession>A0ABR4U6Y1</accession>
<dbReference type="SFLD" id="SFLDG01072">
    <property type="entry name" value="dehydrogenase_like"/>
    <property type="match status" value="1"/>
</dbReference>
<keyword evidence="2" id="KW-0949">S-adenosyl-L-methionine</keyword>
<evidence type="ECO:0000313" key="8">
    <source>
        <dbReference type="EMBL" id="KFB87326.1"/>
    </source>
</evidence>
<dbReference type="Proteomes" id="UP000028721">
    <property type="component" value="Unassembled WGS sequence"/>
</dbReference>
<evidence type="ECO:0000256" key="6">
    <source>
        <dbReference type="ARBA" id="ARBA00023601"/>
    </source>
</evidence>
<organism evidence="8 9">
    <name type="scientific">Serratia grimesii</name>
    <dbReference type="NCBI Taxonomy" id="82995"/>
    <lineage>
        <taxon>Bacteria</taxon>
        <taxon>Pseudomonadati</taxon>
        <taxon>Pseudomonadota</taxon>
        <taxon>Gammaproteobacteria</taxon>
        <taxon>Enterobacterales</taxon>
        <taxon>Yersiniaceae</taxon>
        <taxon>Serratia</taxon>
    </lineage>
</organism>
<evidence type="ECO:0000259" key="7">
    <source>
        <dbReference type="PROSITE" id="PS51918"/>
    </source>
</evidence>
<comment type="caution">
    <text evidence="8">The sequence shown here is derived from an EMBL/GenBank/DDBJ whole genome shotgun (WGS) entry which is preliminary data.</text>
</comment>
<evidence type="ECO:0000256" key="3">
    <source>
        <dbReference type="ARBA" id="ARBA00022723"/>
    </source>
</evidence>
<protein>
    <submittedName>
        <fullName evidence="8">Radical SAM protein</fullName>
    </submittedName>
</protein>
<dbReference type="NCBIfam" id="TIGR03942">
    <property type="entry name" value="sulfatase_rSAM"/>
    <property type="match status" value="1"/>
</dbReference>
<dbReference type="InterPro" id="IPR007197">
    <property type="entry name" value="rSAM"/>
</dbReference>
<dbReference type="EMBL" id="JGVP01000030">
    <property type="protein sequence ID" value="KFB87326.1"/>
    <property type="molecule type" value="Genomic_DNA"/>
</dbReference>
<sequence>MNLTQLRAQQIPVAVEPRAVVPFHLLVKPIGAGCNLACNYCYYPQRQGERTQKMDDGLLEDFIRRYIAAQPRYSREINFVWQGGEPLLAGIGFYKRALALQQKYALPGVRISNSIQTNGTLLNAAWCRLFKQHDFIIGVSLDGDRQIQDAHRPDKRGDSSYDDALRGIALLHRYHIEFNLLVVVHDGVVDRAQAMYDHFVALGARYLQFQPLMLEGDAPDAGYGLSAANWGRFMLAIYRRWRGQGHWGKVFVMNIEHVYAQYFTQVSPSCVHAERCGGNLVMEPDGRLYACDHLMDAQHYLGHFDQHTSFADSVSAATAMAFGQVKSLRRECQSCSVKSVCQGGCPAHIGADRYNRLCAGYYAFFSALLEPLRAYPRSPQGAMQWRIAVSGSTA</sequence>
<dbReference type="NCBIfam" id="TIGR04085">
    <property type="entry name" value="rSAM_more_4Fe4S"/>
    <property type="match status" value="1"/>
</dbReference>
<dbReference type="SFLD" id="SFLDS00029">
    <property type="entry name" value="Radical_SAM"/>
    <property type="match status" value="1"/>
</dbReference>
<keyword evidence="4" id="KW-0408">Iron</keyword>
<dbReference type="SFLD" id="SFLDG01384">
    <property type="entry name" value="thioether_bond_formation_requi"/>
    <property type="match status" value="1"/>
</dbReference>
<gene>
    <name evidence="8" type="ORF">CR62_14225</name>
</gene>
<dbReference type="PANTHER" id="PTHR43273">
    <property type="entry name" value="ANAEROBIC SULFATASE-MATURATING ENZYME HOMOLOG ASLB-RELATED"/>
    <property type="match status" value="1"/>
</dbReference>
<evidence type="ECO:0000313" key="9">
    <source>
        <dbReference type="Proteomes" id="UP000028721"/>
    </source>
</evidence>
<comment type="similarity">
    <text evidence="6">Belongs to the radical SAM superfamily. Anaerobic sulfatase-maturating enzyme family.</text>
</comment>
<dbReference type="Gene3D" id="3.20.20.70">
    <property type="entry name" value="Aldolase class I"/>
    <property type="match status" value="1"/>
</dbReference>
<proteinExistence type="inferred from homology"/>
<dbReference type="PROSITE" id="PS51918">
    <property type="entry name" value="RADICAL_SAM"/>
    <property type="match status" value="1"/>
</dbReference>
<evidence type="ECO:0000256" key="4">
    <source>
        <dbReference type="ARBA" id="ARBA00023004"/>
    </source>
</evidence>
<evidence type="ECO:0000256" key="2">
    <source>
        <dbReference type="ARBA" id="ARBA00022691"/>
    </source>
</evidence>
<dbReference type="SFLD" id="SFLDG01067">
    <property type="entry name" value="SPASM/twitch_domain_containing"/>
    <property type="match status" value="1"/>
</dbReference>
<dbReference type="InterPro" id="IPR058240">
    <property type="entry name" value="rSAM_sf"/>
</dbReference>
<dbReference type="CDD" id="cd01335">
    <property type="entry name" value="Radical_SAM"/>
    <property type="match status" value="1"/>
</dbReference>
<keyword evidence="3" id="KW-0479">Metal-binding</keyword>
<feature type="domain" description="Radical SAM core" evidence="7">
    <location>
        <begin position="19"/>
        <end position="244"/>
    </location>
</feature>
<reference evidence="8 9" key="1">
    <citation type="submission" date="2014-03" db="EMBL/GenBank/DDBJ databases">
        <title>Draft genome sequence of the Serratia grimesii strain a2.</title>
        <authorList>
            <person name="Toymentseva A."/>
            <person name="Kazakov S."/>
            <person name="Giliazeva A."/>
            <person name="Ismagilova R."/>
            <person name="Shah R."/>
            <person name="Sharipova M."/>
            <person name="Khaitlina S."/>
            <person name="Mardanova A."/>
        </authorList>
    </citation>
    <scope>NUCLEOTIDE SEQUENCE [LARGE SCALE GENOMIC DNA]</scope>
    <source>
        <strain evidence="8 9">A2</strain>
    </source>
</reference>
<dbReference type="PANTHER" id="PTHR43273:SF3">
    <property type="entry name" value="ANAEROBIC SULFATASE-MATURATING ENZYME HOMOLOG ASLB-RELATED"/>
    <property type="match status" value="1"/>
</dbReference>
<evidence type="ECO:0000256" key="1">
    <source>
        <dbReference type="ARBA" id="ARBA00001966"/>
    </source>
</evidence>
<dbReference type="SFLD" id="SFLDG01386">
    <property type="entry name" value="main_SPASM_domain-containing"/>
    <property type="match status" value="1"/>
</dbReference>
<dbReference type="InterPro" id="IPR013785">
    <property type="entry name" value="Aldolase_TIM"/>
</dbReference>
<dbReference type="InterPro" id="IPR023867">
    <property type="entry name" value="Sulphatase_maturase_rSAM"/>
</dbReference>
<dbReference type="InterPro" id="IPR023885">
    <property type="entry name" value="4Fe4S-binding_SPASM_dom"/>
</dbReference>
<keyword evidence="9" id="KW-1185">Reference proteome</keyword>
<dbReference type="Pfam" id="PF04055">
    <property type="entry name" value="Radical_SAM"/>
    <property type="match status" value="1"/>
</dbReference>
<dbReference type="SUPFAM" id="SSF102114">
    <property type="entry name" value="Radical SAM enzymes"/>
    <property type="match status" value="1"/>
</dbReference>